<dbReference type="EMBL" id="CM037618">
    <property type="protein sequence ID" value="KAH8001069.1"/>
    <property type="molecule type" value="Genomic_DNA"/>
</dbReference>
<evidence type="ECO:0000313" key="1">
    <source>
        <dbReference type="EMBL" id="KAH8001069.1"/>
    </source>
</evidence>
<keyword evidence="2" id="KW-1185">Reference proteome</keyword>
<sequence>MTVGRREAWAAGALLALACLALDAEQNCSRFQYPAHGKCCSRCPPGQRVREPCSTGEGSDTICGPCQPRHFQDSWTKEPVCTPHTYCDQNAGLDVHTQGNATQDTVCRCQNGTHCSSTECQSCRENSVCGPGEGVKQTATDATDTVCTECPVGFFSDVSSAVAPCQPWSSCEASGLIHKDGGTRLSDVTCGEAQRAHSPAVLPAALAALILVLGGIGLLLWCRCRHHKALPKGHQNEPAEDEDEEACPPALPVQETLLTAHEDGKDSRLAEQESA</sequence>
<proteinExistence type="predicted"/>
<gene>
    <name evidence="1" type="ORF">K3G42_030524</name>
</gene>
<dbReference type="Proteomes" id="UP000827872">
    <property type="component" value="Linkage Group LG05"/>
</dbReference>
<organism evidence="1 2">
    <name type="scientific">Sphaerodactylus townsendi</name>
    <dbReference type="NCBI Taxonomy" id="933632"/>
    <lineage>
        <taxon>Eukaryota</taxon>
        <taxon>Metazoa</taxon>
        <taxon>Chordata</taxon>
        <taxon>Craniata</taxon>
        <taxon>Vertebrata</taxon>
        <taxon>Euteleostomi</taxon>
        <taxon>Lepidosauria</taxon>
        <taxon>Squamata</taxon>
        <taxon>Bifurcata</taxon>
        <taxon>Gekkota</taxon>
        <taxon>Sphaerodactylidae</taxon>
        <taxon>Sphaerodactylus</taxon>
    </lineage>
</organism>
<evidence type="ECO:0000313" key="2">
    <source>
        <dbReference type="Proteomes" id="UP000827872"/>
    </source>
</evidence>
<name>A0ACB8F841_9SAUR</name>
<reference evidence="1" key="1">
    <citation type="submission" date="2021-08" db="EMBL/GenBank/DDBJ databases">
        <title>The first chromosome-level gecko genome reveals the dynamic sex chromosomes of Neotropical dwarf geckos (Sphaerodactylidae: Sphaerodactylus).</title>
        <authorList>
            <person name="Pinto B.J."/>
            <person name="Keating S.E."/>
            <person name="Gamble T."/>
        </authorList>
    </citation>
    <scope>NUCLEOTIDE SEQUENCE</scope>
    <source>
        <strain evidence="1">TG3544</strain>
    </source>
</reference>
<comment type="caution">
    <text evidence="1">The sequence shown here is derived from an EMBL/GenBank/DDBJ whole genome shotgun (WGS) entry which is preliminary data.</text>
</comment>
<accession>A0ACB8F841</accession>
<protein>
    <submittedName>
        <fullName evidence="1">Uncharacterized protein</fullName>
    </submittedName>
</protein>